<gene>
    <name evidence="1" type="ORF">NMY3_03629</name>
</gene>
<dbReference type="EMBL" id="CP012850">
    <property type="protein sequence ID" value="ALI37811.1"/>
    <property type="molecule type" value="Genomic_DNA"/>
</dbReference>
<sequence length="91" mass="10728">MYRYINASDNTHLIKDEPYYRIKNNLDVLVARLPSSKVKEVLFGMVSKVYYKRYQVVLTKSESDTEQLLSTLMATIIEQNLEIKRLEQIIL</sequence>
<accession>A0A654M558</accession>
<proteinExistence type="predicted"/>
<dbReference type="Proteomes" id="UP000058925">
    <property type="component" value="Chromosome"/>
</dbReference>
<dbReference type="KEGG" id="taa:NMY3_03629"/>
<dbReference type="AlphaFoldDB" id="A0A654M558"/>
<evidence type="ECO:0000313" key="1">
    <source>
        <dbReference type="EMBL" id="ALI37811.1"/>
    </source>
</evidence>
<reference evidence="2" key="1">
    <citation type="submission" date="2015-10" db="EMBL/GenBank/DDBJ databases">
        <title>Niche specialization of a soil ammonia-oxidizing archaeon, Candidatus Nitrosocosmicus oleophilus.</title>
        <authorList>
            <person name="Jung M.-Y."/>
            <person name="Rhee S.-K."/>
        </authorList>
    </citation>
    <scope>NUCLEOTIDE SEQUENCE [LARGE SCALE GENOMIC DNA]</scope>
    <source>
        <strain evidence="2">MY3</strain>
    </source>
</reference>
<protein>
    <submittedName>
        <fullName evidence="1">Uncharacterized protein</fullName>
    </submittedName>
</protein>
<name>A0A654M558_9ARCH</name>
<dbReference type="RefSeq" id="WP_196816812.1">
    <property type="nucleotide sequence ID" value="NZ_CP012850.1"/>
</dbReference>
<organism evidence="1 2">
    <name type="scientific">Candidatus Nitrosocosmicus oleophilus</name>
    <dbReference type="NCBI Taxonomy" id="1353260"/>
    <lineage>
        <taxon>Archaea</taxon>
        <taxon>Nitrososphaerota</taxon>
        <taxon>Nitrososphaeria</taxon>
        <taxon>Nitrososphaerales</taxon>
        <taxon>Nitrososphaeraceae</taxon>
        <taxon>Candidatus Nitrosocosmicus</taxon>
    </lineage>
</organism>
<evidence type="ECO:0000313" key="2">
    <source>
        <dbReference type="Proteomes" id="UP000058925"/>
    </source>
</evidence>
<keyword evidence="2" id="KW-1185">Reference proteome</keyword>
<dbReference type="GeneID" id="60423441"/>